<evidence type="ECO:0000313" key="7">
    <source>
        <dbReference type="Proteomes" id="UP001152759"/>
    </source>
</evidence>
<dbReference type="KEGG" id="btab:109038918"/>
<accession>A0A9P0EW48</accession>
<organism evidence="6 7">
    <name type="scientific">Bemisia tabaci</name>
    <name type="common">Sweetpotato whitefly</name>
    <name type="synonym">Aleurodes tabaci</name>
    <dbReference type="NCBI Taxonomy" id="7038"/>
    <lineage>
        <taxon>Eukaryota</taxon>
        <taxon>Metazoa</taxon>
        <taxon>Ecdysozoa</taxon>
        <taxon>Arthropoda</taxon>
        <taxon>Hexapoda</taxon>
        <taxon>Insecta</taxon>
        <taxon>Pterygota</taxon>
        <taxon>Neoptera</taxon>
        <taxon>Paraneoptera</taxon>
        <taxon>Hemiptera</taxon>
        <taxon>Sternorrhyncha</taxon>
        <taxon>Aleyrodoidea</taxon>
        <taxon>Aleyrodidae</taxon>
        <taxon>Aleyrodinae</taxon>
        <taxon>Bemisia</taxon>
    </lineage>
</organism>
<protein>
    <recommendedName>
        <fullName evidence="5">CHHC U11-48K-type domain-containing protein</fullName>
    </recommendedName>
</protein>
<feature type="region of interest" description="Disordered" evidence="4">
    <location>
        <begin position="186"/>
        <end position="218"/>
    </location>
</feature>
<keyword evidence="1" id="KW-0479">Metal-binding</keyword>
<evidence type="ECO:0000259" key="5">
    <source>
        <dbReference type="PROSITE" id="PS51800"/>
    </source>
</evidence>
<proteinExistence type="predicted"/>
<evidence type="ECO:0000256" key="1">
    <source>
        <dbReference type="ARBA" id="ARBA00022723"/>
    </source>
</evidence>
<gene>
    <name evidence="6" type="ORF">BEMITA_LOCUS1243</name>
</gene>
<dbReference type="EMBL" id="OU963862">
    <property type="protein sequence ID" value="CAH0381611.1"/>
    <property type="molecule type" value="Genomic_DNA"/>
</dbReference>
<evidence type="ECO:0000256" key="3">
    <source>
        <dbReference type="ARBA" id="ARBA00022833"/>
    </source>
</evidence>
<dbReference type="Proteomes" id="UP001152759">
    <property type="component" value="Chromosome 1"/>
</dbReference>
<keyword evidence="7" id="KW-1185">Reference proteome</keyword>
<dbReference type="AlphaFoldDB" id="A0A9P0EW48"/>
<reference evidence="6" key="1">
    <citation type="submission" date="2021-12" db="EMBL/GenBank/DDBJ databases">
        <authorList>
            <person name="King R."/>
        </authorList>
    </citation>
    <scope>NUCLEOTIDE SEQUENCE</scope>
</reference>
<sequence>MKACLYNSAHIVPDVEWEYHMEECEDRIKGDLMRYQVERNPAFENNTVIPLSDIPDVECDEDWNLPQNPVSINAIIQEKIKEEKVLIPLIGAPKAERKKYYMEERRRHNTLEDAKPSTSNTSVPVDKNQPLRKPKTISELSAGPSCAPPFSQQVPPNLKSKETDEQRIDVNALEETSALVKGTVKPSRMFPKGRGRAPCNNVAASSQPEPKVGSSVPSSCRAAEPIPSVCDVSQNMANLSIDPISFGSIGGDGSISNPIPNKGRGRKFLNDLRREHAYFFLQWQSINS</sequence>
<feature type="domain" description="CHHC U11-48K-type" evidence="5">
    <location>
        <begin position="1"/>
        <end position="28"/>
    </location>
</feature>
<evidence type="ECO:0000256" key="4">
    <source>
        <dbReference type="SAM" id="MobiDB-lite"/>
    </source>
</evidence>
<dbReference type="InterPro" id="IPR022776">
    <property type="entry name" value="TRM13/UPF0224_CHHC_Znf_dom"/>
</dbReference>
<dbReference type="PROSITE" id="PS51800">
    <property type="entry name" value="ZF_CHHC_U11_48K"/>
    <property type="match status" value="1"/>
</dbReference>
<name>A0A9P0EW48_BEMTA</name>
<evidence type="ECO:0000313" key="6">
    <source>
        <dbReference type="EMBL" id="CAH0381611.1"/>
    </source>
</evidence>
<evidence type="ECO:0000256" key="2">
    <source>
        <dbReference type="ARBA" id="ARBA00022771"/>
    </source>
</evidence>
<dbReference type="GO" id="GO:0008270">
    <property type="term" value="F:zinc ion binding"/>
    <property type="evidence" value="ECO:0007669"/>
    <property type="project" value="UniProtKB-KW"/>
</dbReference>
<keyword evidence="2" id="KW-0863">Zinc-finger</keyword>
<keyword evidence="3" id="KW-0862">Zinc</keyword>
<feature type="region of interest" description="Disordered" evidence="4">
    <location>
        <begin position="107"/>
        <end position="164"/>
    </location>
</feature>